<evidence type="ECO:0000313" key="2">
    <source>
        <dbReference type="EMBL" id="KAG9440378.1"/>
    </source>
</evidence>
<feature type="compositionally biased region" description="Polar residues" evidence="1">
    <location>
        <begin position="86"/>
        <end position="95"/>
    </location>
</feature>
<evidence type="ECO:0000256" key="1">
    <source>
        <dbReference type="SAM" id="MobiDB-lite"/>
    </source>
</evidence>
<sequence>MVQQENEARRLVNRTWPVYTLKDYYELSDRACHCYFMYTLWKFITWVKTSSHPSLSQGEGRRAGWSSQSRVFLNEEETPSWVPDSDANSAKTNTEQSKEKAEKIQEVTITRKMPWAVVLLFNSSSRENGGMIGEALLFVSASYAYKQRAHQML</sequence>
<reference evidence="2 3" key="1">
    <citation type="submission" date="2021-07" db="EMBL/GenBank/DDBJ databases">
        <title>The Aristolochia fimbriata genome: insights into angiosperm evolution, floral development and chemical biosynthesis.</title>
        <authorList>
            <person name="Jiao Y."/>
        </authorList>
    </citation>
    <scope>NUCLEOTIDE SEQUENCE [LARGE SCALE GENOMIC DNA]</scope>
    <source>
        <strain evidence="2">IBCAS-2021</strain>
        <tissue evidence="2">Leaf</tissue>
    </source>
</reference>
<gene>
    <name evidence="2" type="ORF">H6P81_020543</name>
</gene>
<dbReference type="Proteomes" id="UP000825729">
    <property type="component" value="Unassembled WGS sequence"/>
</dbReference>
<dbReference type="EMBL" id="JAINDJ010000008">
    <property type="protein sequence ID" value="KAG9440378.1"/>
    <property type="molecule type" value="Genomic_DNA"/>
</dbReference>
<protein>
    <submittedName>
        <fullName evidence="2">Uncharacterized protein</fullName>
    </submittedName>
</protein>
<organism evidence="2 3">
    <name type="scientific">Aristolochia fimbriata</name>
    <name type="common">White veined hardy Dutchman's pipe vine</name>
    <dbReference type="NCBI Taxonomy" id="158543"/>
    <lineage>
        <taxon>Eukaryota</taxon>
        <taxon>Viridiplantae</taxon>
        <taxon>Streptophyta</taxon>
        <taxon>Embryophyta</taxon>
        <taxon>Tracheophyta</taxon>
        <taxon>Spermatophyta</taxon>
        <taxon>Magnoliopsida</taxon>
        <taxon>Magnoliidae</taxon>
        <taxon>Piperales</taxon>
        <taxon>Aristolochiaceae</taxon>
        <taxon>Aristolochia</taxon>
    </lineage>
</organism>
<comment type="caution">
    <text evidence="2">The sequence shown here is derived from an EMBL/GenBank/DDBJ whole genome shotgun (WGS) entry which is preliminary data.</text>
</comment>
<proteinExistence type="predicted"/>
<name>A0AAV7DUW3_ARIFI</name>
<accession>A0AAV7DUW3</accession>
<dbReference type="AlphaFoldDB" id="A0AAV7DUW3"/>
<evidence type="ECO:0000313" key="3">
    <source>
        <dbReference type="Proteomes" id="UP000825729"/>
    </source>
</evidence>
<keyword evidence="3" id="KW-1185">Reference proteome</keyword>
<feature type="region of interest" description="Disordered" evidence="1">
    <location>
        <begin position="75"/>
        <end position="101"/>
    </location>
</feature>